<dbReference type="EMBL" id="JADCNL010000617">
    <property type="protein sequence ID" value="KAG0446079.1"/>
    <property type="molecule type" value="Genomic_DNA"/>
</dbReference>
<organism evidence="3 5">
    <name type="scientific">Vanilla planifolia</name>
    <name type="common">Vanilla</name>
    <dbReference type="NCBI Taxonomy" id="51239"/>
    <lineage>
        <taxon>Eukaryota</taxon>
        <taxon>Viridiplantae</taxon>
        <taxon>Streptophyta</taxon>
        <taxon>Embryophyta</taxon>
        <taxon>Tracheophyta</taxon>
        <taxon>Spermatophyta</taxon>
        <taxon>Magnoliopsida</taxon>
        <taxon>Liliopsida</taxon>
        <taxon>Asparagales</taxon>
        <taxon>Orchidaceae</taxon>
        <taxon>Vanilloideae</taxon>
        <taxon>Vanilleae</taxon>
        <taxon>Vanilla</taxon>
    </lineage>
</organism>
<evidence type="ECO:0000313" key="5">
    <source>
        <dbReference type="Proteomes" id="UP000639772"/>
    </source>
</evidence>
<evidence type="ECO:0000313" key="4">
    <source>
        <dbReference type="Proteomes" id="UP000636800"/>
    </source>
</evidence>
<reference evidence="4 5" key="1">
    <citation type="journal article" date="2020" name="Nat. Food">
        <title>A phased Vanilla planifolia genome enables genetic improvement of flavour and production.</title>
        <authorList>
            <person name="Hasing T."/>
            <person name="Tang H."/>
            <person name="Brym M."/>
            <person name="Khazi F."/>
            <person name="Huang T."/>
            <person name="Chambers A.H."/>
        </authorList>
    </citation>
    <scope>NUCLEOTIDE SEQUENCE [LARGE SCALE GENOMIC DNA]</scope>
    <source>
        <tissue evidence="3">Leaf</tissue>
    </source>
</reference>
<evidence type="ECO:0000313" key="3">
    <source>
        <dbReference type="EMBL" id="KAG0446086.1"/>
    </source>
</evidence>
<feature type="region of interest" description="Disordered" evidence="1">
    <location>
        <begin position="176"/>
        <end position="202"/>
    </location>
</feature>
<sequence>MILDARSKVVSDKMTCSWLAEVLNVIKNITFINNISPTKHPDLKQTGMFISALTMARKPFGLCNEEFSKISLINHDCFLTVFAPDGQGSQGEIVMGKVETNWINVKRLCWHGDEEQATIKLRVVRIRSGAPGRRSVTCESLSMNASSRTSQSDSHMEPDAIKATPSITARSGLRMITRGPAPPSAAREQQHSKRRPAGGGFSKARFSQRWIYLKRGDDRLPTLTVGKLSIEHGP</sequence>
<evidence type="ECO:0000313" key="2">
    <source>
        <dbReference type="EMBL" id="KAG0446079.1"/>
    </source>
</evidence>
<feature type="region of interest" description="Disordered" evidence="1">
    <location>
        <begin position="138"/>
        <end position="158"/>
    </location>
</feature>
<dbReference type="AlphaFoldDB" id="A0A835P5V6"/>
<keyword evidence="4" id="KW-1185">Reference proteome</keyword>
<dbReference type="Proteomes" id="UP000636800">
    <property type="component" value="Unassembled WGS sequence"/>
</dbReference>
<name>A0A835P5V6_VANPL</name>
<dbReference type="Proteomes" id="UP000639772">
    <property type="component" value="Unassembled WGS sequence"/>
</dbReference>
<feature type="compositionally biased region" description="Polar residues" evidence="1">
    <location>
        <begin position="138"/>
        <end position="153"/>
    </location>
</feature>
<gene>
    <name evidence="2" type="ORF">HPP92_029006</name>
    <name evidence="3" type="ORF">HPP92_029018</name>
</gene>
<protein>
    <submittedName>
        <fullName evidence="3">Uncharacterized protein</fullName>
    </submittedName>
</protein>
<accession>A0A835P5V6</accession>
<proteinExistence type="predicted"/>
<evidence type="ECO:0000256" key="1">
    <source>
        <dbReference type="SAM" id="MobiDB-lite"/>
    </source>
</evidence>
<comment type="caution">
    <text evidence="3">The sequence shown here is derived from an EMBL/GenBank/DDBJ whole genome shotgun (WGS) entry which is preliminary data.</text>
</comment>
<dbReference type="EMBL" id="JADCNM010000618">
    <property type="protein sequence ID" value="KAG0446086.1"/>
    <property type="molecule type" value="Genomic_DNA"/>
</dbReference>